<dbReference type="Pfam" id="PF00098">
    <property type="entry name" value="zf-CCHC"/>
    <property type="match status" value="1"/>
</dbReference>
<keyword evidence="1" id="KW-0479">Metal-binding</keyword>
<dbReference type="EMBL" id="LBMM01007613">
    <property type="protein sequence ID" value="KMQ89588.1"/>
    <property type="molecule type" value="Genomic_DNA"/>
</dbReference>
<organism evidence="3 4">
    <name type="scientific">Lasius niger</name>
    <name type="common">Black garden ant</name>
    <dbReference type="NCBI Taxonomy" id="67767"/>
    <lineage>
        <taxon>Eukaryota</taxon>
        <taxon>Metazoa</taxon>
        <taxon>Ecdysozoa</taxon>
        <taxon>Arthropoda</taxon>
        <taxon>Hexapoda</taxon>
        <taxon>Insecta</taxon>
        <taxon>Pterygota</taxon>
        <taxon>Neoptera</taxon>
        <taxon>Endopterygota</taxon>
        <taxon>Hymenoptera</taxon>
        <taxon>Apocrita</taxon>
        <taxon>Aculeata</taxon>
        <taxon>Formicoidea</taxon>
        <taxon>Formicidae</taxon>
        <taxon>Formicinae</taxon>
        <taxon>Lasius</taxon>
        <taxon>Lasius</taxon>
    </lineage>
</organism>
<dbReference type="InterPro" id="IPR001878">
    <property type="entry name" value="Znf_CCHC"/>
</dbReference>
<evidence type="ECO:0000313" key="4">
    <source>
        <dbReference type="Proteomes" id="UP000036403"/>
    </source>
</evidence>
<evidence type="ECO:0000313" key="3">
    <source>
        <dbReference type="EMBL" id="KMQ89588.1"/>
    </source>
</evidence>
<dbReference type="PaxDb" id="67767-A0A0J7KGQ7"/>
<protein>
    <submittedName>
        <fullName evidence="3">Putative 50 kDa protein in type i retrotransposable element r1dm</fullName>
    </submittedName>
</protein>
<name>A0A0J7KGQ7_LASNI</name>
<dbReference type="SUPFAM" id="SSF57756">
    <property type="entry name" value="Retrovirus zinc finger-like domains"/>
    <property type="match status" value="1"/>
</dbReference>
<proteinExistence type="predicted"/>
<sequence>MEVSPAVRRALKCGRIYIRYAACFFADHIRVIQCYRCLSFGHIAKDCKGEHSCGHCAGAHELKDCKSRSQPPKCFNCERYHGTHNDLKHSAMDTAKCPILGRKIKDRIAYINYN</sequence>
<feature type="domain" description="CCHC-type" evidence="2">
    <location>
        <begin position="34"/>
        <end position="48"/>
    </location>
</feature>
<dbReference type="GO" id="GO:0008270">
    <property type="term" value="F:zinc ion binding"/>
    <property type="evidence" value="ECO:0007669"/>
    <property type="project" value="UniProtKB-KW"/>
</dbReference>
<keyword evidence="4" id="KW-1185">Reference proteome</keyword>
<keyword evidence="1" id="KW-0862">Zinc</keyword>
<accession>A0A0J7KGQ7</accession>
<dbReference type="Proteomes" id="UP000036403">
    <property type="component" value="Unassembled WGS sequence"/>
</dbReference>
<gene>
    <name evidence="3" type="ORF">RF55_10767</name>
</gene>
<keyword evidence="1" id="KW-0863">Zinc-finger</keyword>
<evidence type="ECO:0000259" key="2">
    <source>
        <dbReference type="PROSITE" id="PS50158"/>
    </source>
</evidence>
<comment type="caution">
    <text evidence="3">The sequence shown here is derived from an EMBL/GenBank/DDBJ whole genome shotgun (WGS) entry which is preliminary data.</text>
</comment>
<dbReference type="OrthoDB" id="7699172at2759"/>
<reference evidence="3 4" key="1">
    <citation type="submission" date="2015-04" db="EMBL/GenBank/DDBJ databases">
        <title>Lasius niger genome sequencing.</title>
        <authorList>
            <person name="Konorov E.A."/>
            <person name="Nikitin M.A."/>
            <person name="Kirill M.V."/>
            <person name="Chang P."/>
        </authorList>
    </citation>
    <scope>NUCLEOTIDE SEQUENCE [LARGE SCALE GENOMIC DNA]</scope>
    <source>
        <tissue evidence="3">Whole</tissue>
    </source>
</reference>
<dbReference type="GO" id="GO:0003676">
    <property type="term" value="F:nucleic acid binding"/>
    <property type="evidence" value="ECO:0007669"/>
    <property type="project" value="InterPro"/>
</dbReference>
<dbReference type="InterPro" id="IPR036875">
    <property type="entry name" value="Znf_CCHC_sf"/>
</dbReference>
<evidence type="ECO:0000256" key="1">
    <source>
        <dbReference type="PROSITE-ProRule" id="PRU00047"/>
    </source>
</evidence>
<dbReference type="PROSITE" id="PS50158">
    <property type="entry name" value="ZF_CCHC"/>
    <property type="match status" value="1"/>
</dbReference>
<dbReference type="AlphaFoldDB" id="A0A0J7KGQ7"/>
<dbReference type="SMART" id="SM00343">
    <property type="entry name" value="ZnF_C2HC"/>
    <property type="match status" value="1"/>
</dbReference>